<comment type="caution">
    <text evidence="4">The sequence shown here is derived from an EMBL/GenBank/DDBJ whole genome shotgun (WGS) entry which is preliminary data.</text>
</comment>
<evidence type="ECO:0000313" key="4">
    <source>
        <dbReference type="EMBL" id="OLZ50135.1"/>
    </source>
</evidence>
<dbReference type="SUPFAM" id="SSF47336">
    <property type="entry name" value="ACP-like"/>
    <property type="match status" value="1"/>
</dbReference>
<reference evidence="4 5" key="1">
    <citation type="submission" date="2016-01" db="EMBL/GenBank/DDBJ databases">
        <title>Amycolatopsis coloradensis genome sequencing and assembly.</title>
        <authorList>
            <person name="Mayilraj S."/>
        </authorList>
    </citation>
    <scope>NUCLEOTIDE SEQUENCE [LARGE SCALE GENOMIC DNA]</scope>
    <source>
        <strain evidence="4 5">DSM 44225</strain>
    </source>
</reference>
<proteinExistence type="predicted"/>
<evidence type="ECO:0000256" key="2">
    <source>
        <dbReference type="ARBA" id="ARBA00022553"/>
    </source>
</evidence>
<dbReference type="Pfam" id="PF00550">
    <property type="entry name" value="PP-binding"/>
    <property type="match status" value="1"/>
</dbReference>
<dbReference type="Gene3D" id="1.10.1200.10">
    <property type="entry name" value="ACP-like"/>
    <property type="match status" value="1"/>
</dbReference>
<feature type="domain" description="Carrier" evidence="3">
    <location>
        <begin position="1"/>
        <end position="77"/>
    </location>
</feature>
<keyword evidence="5" id="KW-1185">Reference proteome</keyword>
<protein>
    <submittedName>
        <fullName evidence="4">Phosphopantetheine-binding protein</fullName>
    </submittedName>
</protein>
<dbReference type="PROSITE" id="PS00012">
    <property type="entry name" value="PHOSPHOPANTETHEINE"/>
    <property type="match status" value="1"/>
</dbReference>
<accession>A0A1R0KR16</accession>
<dbReference type="AlphaFoldDB" id="A0A1R0KR16"/>
<keyword evidence="1" id="KW-0596">Phosphopantetheine</keyword>
<organism evidence="4 5">
    <name type="scientific">Amycolatopsis coloradensis</name>
    <dbReference type="NCBI Taxonomy" id="76021"/>
    <lineage>
        <taxon>Bacteria</taxon>
        <taxon>Bacillati</taxon>
        <taxon>Actinomycetota</taxon>
        <taxon>Actinomycetes</taxon>
        <taxon>Pseudonocardiales</taxon>
        <taxon>Pseudonocardiaceae</taxon>
        <taxon>Amycolatopsis</taxon>
    </lineage>
</organism>
<evidence type="ECO:0000259" key="3">
    <source>
        <dbReference type="PROSITE" id="PS50075"/>
    </source>
</evidence>
<evidence type="ECO:0000256" key="1">
    <source>
        <dbReference type="ARBA" id="ARBA00022450"/>
    </source>
</evidence>
<dbReference type="InterPro" id="IPR009081">
    <property type="entry name" value="PP-bd_ACP"/>
</dbReference>
<name>A0A1R0KR16_9PSEU</name>
<gene>
    <name evidence="4" type="ORF">BS329_21030</name>
</gene>
<dbReference type="PROSITE" id="PS50075">
    <property type="entry name" value="CARRIER"/>
    <property type="match status" value="1"/>
</dbReference>
<dbReference type="InterPro" id="IPR036736">
    <property type="entry name" value="ACP-like_sf"/>
</dbReference>
<evidence type="ECO:0000313" key="5">
    <source>
        <dbReference type="Proteomes" id="UP000187486"/>
    </source>
</evidence>
<dbReference type="EMBL" id="MQUQ01000011">
    <property type="protein sequence ID" value="OLZ50135.1"/>
    <property type="molecule type" value="Genomic_DNA"/>
</dbReference>
<keyword evidence="2" id="KW-0597">Phosphoprotein</keyword>
<dbReference type="InterPro" id="IPR006162">
    <property type="entry name" value="Ppantetheine_attach_site"/>
</dbReference>
<sequence>MDQDFAAMLLPYLKYAGDGAELTPDAELRALGLDSMRAVELLFAVEDTYAVVIPDERLTDATFATVGSLWTVIEAELGTETRRSA</sequence>
<dbReference type="Proteomes" id="UP000187486">
    <property type="component" value="Unassembled WGS sequence"/>
</dbReference>
<dbReference type="STRING" id="76021.BS329_21030"/>